<comment type="caution">
    <text evidence="1">The sequence shown here is derived from an EMBL/GenBank/DDBJ whole genome shotgun (WGS) entry which is preliminary data.</text>
</comment>
<reference evidence="1 2" key="1">
    <citation type="submission" date="2017-03" db="EMBL/GenBank/DDBJ databases">
        <title>Genome analysis of Rhizobial strains effectives or ineffectives for nitrogen fixation isolated from bean seeds.</title>
        <authorList>
            <person name="Peralta H."/>
            <person name="Aguilar-Vera A."/>
            <person name="Mora Y."/>
            <person name="Vargas-Lagunas C."/>
            <person name="Girard L."/>
            <person name="Mora J."/>
        </authorList>
    </citation>
    <scope>NUCLEOTIDE SEQUENCE [LARGE SCALE GENOMIC DNA]</scope>
    <source>
        <strain evidence="1 2">CCGM5</strain>
    </source>
</reference>
<dbReference type="AlphaFoldDB" id="A0A3E1BXR6"/>
<gene>
    <name evidence="1" type="ORF">B5K10_04810</name>
</gene>
<dbReference type="Proteomes" id="UP000256748">
    <property type="component" value="Unassembled WGS sequence"/>
</dbReference>
<dbReference type="Pfam" id="PF13563">
    <property type="entry name" value="2_5_RNA_ligase2"/>
    <property type="match status" value="1"/>
</dbReference>
<proteinExistence type="predicted"/>
<dbReference type="SUPFAM" id="SSF55144">
    <property type="entry name" value="LigT-like"/>
    <property type="match status" value="1"/>
</dbReference>
<dbReference type="Gene3D" id="3.90.1140.10">
    <property type="entry name" value="Cyclic phosphodiesterase"/>
    <property type="match status" value="1"/>
</dbReference>
<dbReference type="RefSeq" id="WP_116274458.1">
    <property type="nucleotide sequence ID" value="NZ_KZ859521.1"/>
</dbReference>
<evidence type="ECO:0000313" key="2">
    <source>
        <dbReference type="Proteomes" id="UP000256748"/>
    </source>
</evidence>
<accession>A0A3E1BXR6</accession>
<organism evidence="1 2">
    <name type="scientific">Rhizobium leguminosarum bv. trifolii</name>
    <dbReference type="NCBI Taxonomy" id="386"/>
    <lineage>
        <taxon>Bacteria</taxon>
        <taxon>Pseudomonadati</taxon>
        <taxon>Pseudomonadota</taxon>
        <taxon>Alphaproteobacteria</taxon>
        <taxon>Hyphomicrobiales</taxon>
        <taxon>Rhizobiaceae</taxon>
        <taxon>Rhizobium/Agrobacterium group</taxon>
        <taxon>Rhizobium</taxon>
    </lineage>
</organism>
<evidence type="ECO:0000313" key="1">
    <source>
        <dbReference type="EMBL" id="RFC00095.1"/>
    </source>
</evidence>
<evidence type="ECO:0008006" key="3">
    <source>
        <dbReference type="Google" id="ProtNLM"/>
    </source>
</evidence>
<sequence>MIRTKIDTLWFKRHCAFHLHLLPDHEARSKLCDLQDRIERDSGAPLLRVPATSLHMTIATLIDATAQFSIPNEEVWKCNGERWTEVVERLVEQTPSFDLDFDEVAVSEAAVFVKAEEPAELRRLRSAISQAICLEQWRPSPPDIAHMTLFRFFAEEPVPAVGFDTGCLPIGVRAGSLTLLEERVYPNVETNILSAPLLCGKSANDRL</sequence>
<dbReference type="InterPro" id="IPR009097">
    <property type="entry name" value="Cyclic_Pdiesterase"/>
</dbReference>
<name>A0A3E1BXR6_RHILT</name>
<dbReference type="EMBL" id="NAOO01000004">
    <property type="protein sequence ID" value="RFC00095.1"/>
    <property type="molecule type" value="Genomic_DNA"/>
</dbReference>
<protein>
    <recommendedName>
        <fullName evidence="3">2'-5' RNA ligase family protein</fullName>
    </recommendedName>
</protein>